<dbReference type="PANTHER" id="PTHR37553">
    <property type="entry name" value="DUF4705 DOMAIN-CONTAINING PROTEIN"/>
    <property type="match status" value="1"/>
</dbReference>
<reference evidence="2" key="4">
    <citation type="submission" date="2025-09" db="UniProtKB">
        <authorList>
            <consortium name="Ensembl"/>
        </authorList>
    </citation>
    <scope>IDENTIFICATION</scope>
    <source>
        <strain evidence="2">17573</strain>
    </source>
</reference>
<evidence type="ECO:0000313" key="3">
    <source>
        <dbReference type="Proteomes" id="UP000006718"/>
    </source>
</evidence>
<protein>
    <submittedName>
        <fullName evidence="2">Uncharacterized protein</fullName>
    </submittedName>
</protein>
<accession>A0A5F8ASL2</accession>
<name>A0A5F8ASL2_MACMU</name>
<dbReference type="Ensembl" id="ENSMMUT00000106550.1">
    <property type="protein sequence ID" value="ENSMMUP00000080399.1"/>
    <property type="gene ID" value="ENSMMUG00000059997.1"/>
</dbReference>
<dbReference type="InParanoid" id="A0A5F8ASL2"/>
<sequence>MNNIPMPLQAKFTPHNGLSGPSSCRSTGPAPPGLFQPSSCLSCPAQRWELLPYTGLSGSRSSLTPAHWGPAHASRGLSRPSPCMWAGSSVPASTSQWALSGPTSCLAVAPLGQPPALRGALQAQLLPPSGHCRPSSCLDGALPRSRFCFWWPLQAQNLTSSRPLRAWLFLPVASAGPSHTQVSFPRPSSCLSAASPGAQLPSATPGLAPPASRWPLYAQPSSCLLAAFPGPTFDSWWPLQAPNLTSCQPLRVQPPASRRPVYRLSFCLTVHSPTPRLQPHCGLPSPKLLPSGGFNRARSCLPMASSGPAHPSQWPFRAQFVHFWWPLQTCRGPFSASLVVASPGPALPLAPGCINRPDRRLATSKLCGLSSCPAPASLCRPKPFSARAEKAFVGSPSASRWRAQTQLWLENSLCGPHAGLPGAYPSPALASRWLPKARFLPACVPAASTGPAPPTPWPVSA</sequence>
<reference evidence="2" key="2">
    <citation type="submission" date="2019-01" db="EMBL/GenBank/DDBJ databases">
        <authorList>
            <person name="Graves T."/>
            <person name="Eichler E.E."/>
            <person name="Wilson R.K."/>
        </authorList>
    </citation>
    <scope>NUCLEOTIDE SEQUENCE [LARGE SCALE GENOMIC DNA]</scope>
    <source>
        <strain evidence="2">17573</strain>
    </source>
</reference>
<reference evidence="2" key="3">
    <citation type="submission" date="2025-08" db="UniProtKB">
        <authorList>
            <consortium name="Ensembl"/>
        </authorList>
    </citation>
    <scope>IDENTIFICATION</scope>
    <source>
        <strain evidence="2">17573</strain>
    </source>
</reference>
<dbReference type="AntiFam" id="ANF00022">
    <property type="entry name" value="Long non-coding RNA"/>
</dbReference>
<proteinExistence type="predicted"/>
<organism evidence="2 3">
    <name type="scientific">Macaca mulatta</name>
    <name type="common">Rhesus macaque</name>
    <dbReference type="NCBI Taxonomy" id="9544"/>
    <lineage>
        <taxon>Eukaryota</taxon>
        <taxon>Metazoa</taxon>
        <taxon>Chordata</taxon>
        <taxon>Craniata</taxon>
        <taxon>Vertebrata</taxon>
        <taxon>Euteleostomi</taxon>
        <taxon>Mammalia</taxon>
        <taxon>Eutheria</taxon>
        <taxon>Euarchontoglires</taxon>
        <taxon>Primates</taxon>
        <taxon>Haplorrhini</taxon>
        <taxon>Catarrhini</taxon>
        <taxon>Cercopithecidae</taxon>
        <taxon>Cercopithecinae</taxon>
        <taxon>Macaca</taxon>
    </lineage>
</organism>
<dbReference type="Proteomes" id="UP000006718">
    <property type="component" value="Chromosome 3"/>
</dbReference>
<evidence type="ECO:0000313" key="2">
    <source>
        <dbReference type="Ensembl" id="ENSMMUP00000080399.1"/>
    </source>
</evidence>
<dbReference type="PANTHER" id="PTHR37553:SF6">
    <property type="entry name" value="DUF4705 DOMAIN-CONTAINING PROTEIN"/>
    <property type="match status" value="1"/>
</dbReference>
<dbReference type="OMA" id="LAPGCIN"/>
<keyword evidence="3" id="KW-1185">Reference proteome</keyword>
<reference evidence="3" key="1">
    <citation type="journal article" date="2007" name="Science">
        <title>Evolutionary and biomedical insights from the rhesus macaque genome.</title>
        <authorList>
            <person name="Gibbs R.A."/>
            <person name="Rogers J."/>
            <person name="Katze M.G."/>
            <person name="Bumgarner R."/>
            <person name="Weinstock G.M."/>
            <person name="Mardis E.R."/>
            <person name="Remington K.A."/>
            <person name="Strausberg R.L."/>
            <person name="Venter J.C."/>
            <person name="Wilson R.K."/>
            <person name="Batzer M.A."/>
            <person name="Bustamante C.D."/>
            <person name="Eichler E.E."/>
            <person name="Hahn M.W."/>
            <person name="Hardison R.C."/>
            <person name="Makova K.D."/>
            <person name="Miller W."/>
            <person name="Milosavljevic A."/>
            <person name="Palermo R.E."/>
            <person name="Siepel A."/>
            <person name="Sikela J.M."/>
            <person name="Attaway T."/>
            <person name="Bell S."/>
            <person name="Bernard K.E."/>
            <person name="Buhay C.J."/>
            <person name="Chandrabose M.N."/>
            <person name="Dao M."/>
            <person name="Davis C."/>
            <person name="Delehaunty K.D."/>
            <person name="Ding Y."/>
            <person name="Dinh H.H."/>
            <person name="Dugan-Rocha S."/>
            <person name="Fulton L.A."/>
            <person name="Gabisi R.A."/>
            <person name="Garner T.T."/>
            <person name="Godfrey J."/>
            <person name="Hawes A.C."/>
            <person name="Hernandez J."/>
            <person name="Hines S."/>
            <person name="Holder M."/>
            <person name="Hume J."/>
            <person name="Jhangiani S.N."/>
            <person name="Joshi V."/>
            <person name="Khan Z.M."/>
            <person name="Kirkness E.F."/>
            <person name="Cree A."/>
            <person name="Fowler R.G."/>
            <person name="Lee S."/>
            <person name="Lewis L.R."/>
            <person name="Li Z."/>
            <person name="Liu Y.-S."/>
            <person name="Moore S.M."/>
            <person name="Muzny D."/>
            <person name="Nazareth L.V."/>
            <person name="Ngo D.N."/>
            <person name="Okwuonu G.O."/>
            <person name="Pai G."/>
            <person name="Parker D."/>
            <person name="Paul H.A."/>
            <person name="Pfannkoch C."/>
            <person name="Pohl C.S."/>
            <person name="Rogers Y.-H.C."/>
            <person name="Ruiz S.J."/>
            <person name="Sabo A."/>
            <person name="Santibanez J."/>
            <person name="Schneider B.W."/>
            <person name="Smith S.M."/>
            <person name="Sodergren E."/>
            <person name="Svatek A.F."/>
            <person name="Utterback T.R."/>
            <person name="Vattathil S."/>
            <person name="Warren W."/>
            <person name="White C.S."/>
            <person name="Chinwalla A.T."/>
            <person name="Feng Y."/>
            <person name="Halpern A.L."/>
            <person name="Hillier L.W."/>
            <person name="Huang X."/>
            <person name="Minx P."/>
            <person name="Nelson J.O."/>
            <person name="Pepin K.H."/>
            <person name="Qin X."/>
            <person name="Sutton G.G."/>
            <person name="Venter E."/>
            <person name="Walenz B.P."/>
            <person name="Wallis J.W."/>
            <person name="Worley K.C."/>
            <person name="Yang S.-P."/>
            <person name="Jones S.M."/>
            <person name="Marra M.A."/>
            <person name="Rocchi M."/>
            <person name="Schein J.E."/>
            <person name="Baertsch R."/>
            <person name="Clarke L."/>
            <person name="Csuros M."/>
            <person name="Glasscock J."/>
            <person name="Harris R.A."/>
            <person name="Havlak P."/>
            <person name="Jackson A.R."/>
            <person name="Jiang H."/>
            <person name="Liu Y."/>
            <person name="Messina D.N."/>
            <person name="Shen Y."/>
            <person name="Song H.X.-Z."/>
            <person name="Wylie T."/>
            <person name="Zhang L."/>
            <person name="Birney E."/>
            <person name="Han K."/>
            <person name="Konkel M.K."/>
            <person name="Lee J."/>
            <person name="Smit A.F.A."/>
            <person name="Ullmer B."/>
            <person name="Wang H."/>
            <person name="Xing J."/>
            <person name="Burhans R."/>
            <person name="Cheng Z."/>
            <person name="Karro J.E."/>
            <person name="Ma J."/>
            <person name="Raney B."/>
            <person name="She X."/>
            <person name="Cox M.J."/>
            <person name="Demuth J.P."/>
            <person name="Dumas L.J."/>
            <person name="Han S.-G."/>
            <person name="Hopkins J."/>
            <person name="Karimpour-Fard A."/>
            <person name="Kim Y.H."/>
            <person name="Pollack J.R."/>
            <person name="Vinar T."/>
            <person name="Addo-Quaye C."/>
            <person name="Degenhardt J."/>
            <person name="Denby A."/>
            <person name="Hubisz M.J."/>
            <person name="Indap A."/>
            <person name="Kosiol C."/>
            <person name="Lahn B.T."/>
            <person name="Lawson H.A."/>
            <person name="Marklein A."/>
            <person name="Nielsen R."/>
            <person name="Vallender E.J."/>
            <person name="Clark A.G."/>
            <person name="Ferguson B."/>
            <person name="Hernandez R.D."/>
            <person name="Hirani K."/>
            <person name="Kehrer-Sawatzki H."/>
            <person name="Kolb J."/>
            <person name="Patil S."/>
            <person name="Pu L.-L."/>
            <person name="Ren Y."/>
            <person name="Smith D.G."/>
            <person name="Wheeler D.A."/>
            <person name="Schenck I."/>
            <person name="Ball E.V."/>
            <person name="Chen R."/>
            <person name="Cooper D.N."/>
            <person name="Giardine B."/>
            <person name="Hsu F."/>
            <person name="Kent W.J."/>
            <person name="Lesk A."/>
            <person name="Nelson D.L."/>
            <person name="O'brien W.E."/>
            <person name="Pruefer K."/>
            <person name="Stenson P.D."/>
            <person name="Wallace J.C."/>
            <person name="Ke H."/>
            <person name="Liu X.-M."/>
            <person name="Wang P."/>
            <person name="Xiang A.P."/>
            <person name="Yang F."/>
            <person name="Barber G.P."/>
            <person name="Haussler D."/>
            <person name="Karolchik D."/>
            <person name="Kern A.D."/>
            <person name="Kuhn R.M."/>
            <person name="Smith K.E."/>
            <person name="Zwieg A.S."/>
        </authorList>
    </citation>
    <scope>NUCLEOTIDE SEQUENCE [LARGE SCALE GENOMIC DNA]</scope>
    <source>
        <strain evidence="3">17573</strain>
    </source>
</reference>
<feature type="region of interest" description="Disordered" evidence="1">
    <location>
        <begin position="1"/>
        <end position="29"/>
    </location>
</feature>
<dbReference type="GeneTree" id="ENSGT01050000246972"/>
<dbReference type="VEuPathDB" id="HostDB:ENSMMUG00000059997"/>
<dbReference type="AlphaFoldDB" id="A0A5F8ASL2"/>
<dbReference type="Bgee" id="ENSMMUG00000059997">
    <property type="expression patterns" value="Expressed in testis"/>
</dbReference>
<evidence type="ECO:0000256" key="1">
    <source>
        <dbReference type="SAM" id="MobiDB-lite"/>
    </source>
</evidence>